<gene>
    <name evidence="1" type="ORF">M413DRAFT_445997</name>
</gene>
<dbReference type="AlphaFoldDB" id="A0A0C3BVA8"/>
<dbReference type="Proteomes" id="UP000053424">
    <property type="component" value="Unassembled WGS sequence"/>
</dbReference>
<evidence type="ECO:0008006" key="3">
    <source>
        <dbReference type="Google" id="ProtNLM"/>
    </source>
</evidence>
<sequence>MSDTALPLDVYGLILDSLAEDDEGPTIQACSLVSRAFLPLARKHFFASVVINSPFVPTDRRYRSQDAFVHLLERKPELGEYVRKVDYCIEADDHIIPPILGALAKLTKVKSLAIWHHSNDKLRWRTQNWPIGAVLLHLMQLPTLSHLKLHWIENFPVSDLIRSSSLEHLEIEDIEFAAVIPTSTSPLPRESIHLREYAVGPRCASATRTLSDVKRPDGFPILDFTRLIKVTANCDREEDIDAIRTIFIQAERLEEIDLAIDESLTYAGLAEMVMPSIRTVKALKLTAMIDDPSDDPLSGLCHELEKISATGCSVIESLSIEVDVSTDSDCKRGDEWGLLDNVLTREDAWLGLKEVSLKIEVQTYGRDDEDDLVHALNKLPDTQFKKLSTSETINFKFEVTEECI</sequence>
<reference evidence="1 2" key="1">
    <citation type="submission" date="2014-04" db="EMBL/GenBank/DDBJ databases">
        <authorList>
            <consortium name="DOE Joint Genome Institute"/>
            <person name="Kuo A."/>
            <person name="Gay G."/>
            <person name="Dore J."/>
            <person name="Kohler A."/>
            <person name="Nagy L.G."/>
            <person name="Floudas D."/>
            <person name="Copeland A."/>
            <person name="Barry K.W."/>
            <person name="Cichocki N."/>
            <person name="Veneault-Fourrey C."/>
            <person name="LaButti K."/>
            <person name="Lindquist E.A."/>
            <person name="Lipzen A."/>
            <person name="Lundell T."/>
            <person name="Morin E."/>
            <person name="Murat C."/>
            <person name="Sun H."/>
            <person name="Tunlid A."/>
            <person name="Henrissat B."/>
            <person name="Grigoriev I.V."/>
            <person name="Hibbett D.S."/>
            <person name="Martin F."/>
            <person name="Nordberg H.P."/>
            <person name="Cantor M.N."/>
            <person name="Hua S.X."/>
        </authorList>
    </citation>
    <scope>NUCLEOTIDE SEQUENCE [LARGE SCALE GENOMIC DNA]</scope>
    <source>
        <strain evidence="2">h7</strain>
    </source>
</reference>
<organism evidence="1 2">
    <name type="scientific">Hebeloma cylindrosporum</name>
    <dbReference type="NCBI Taxonomy" id="76867"/>
    <lineage>
        <taxon>Eukaryota</taxon>
        <taxon>Fungi</taxon>
        <taxon>Dikarya</taxon>
        <taxon>Basidiomycota</taxon>
        <taxon>Agaricomycotina</taxon>
        <taxon>Agaricomycetes</taxon>
        <taxon>Agaricomycetidae</taxon>
        <taxon>Agaricales</taxon>
        <taxon>Agaricineae</taxon>
        <taxon>Hymenogastraceae</taxon>
        <taxon>Hebeloma</taxon>
    </lineage>
</organism>
<keyword evidence="2" id="KW-1185">Reference proteome</keyword>
<dbReference type="EMBL" id="KN831782">
    <property type="protein sequence ID" value="KIM40560.1"/>
    <property type="molecule type" value="Genomic_DNA"/>
</dbReference>
<proteinExistence type="predicted"/>
<protein>
    <recommendedName>
        <fullName evidence="3">F-box domain-containing protein</fullName>
    </recommendedName>
</protein>
<accession>A0A0C3BVA8</accession>
<name>A0A0C3BVA8_HEBCY</name>
<evidence type="ECO:0000313" key="2">
    <source>
        <dbReference type="Proteomes" id="UP000053424"/>
    </source>
</evidence>
<evidence type="ECO:0000313" key="1">
    <source>
        <dbReference type="EMBL" id="KIM40560.1"/>
    </source>
</evidence>
<dbReference type="SUPFAM" id="SSF52047">
    <property type="entry name" value="RNI-like"/>
    <property type="match status" value="1"/>
</dbReference>
<dbReference type="OrthoDB" id="2745898at2759"/>
<dbReference type="HOGENOM" id="CLU_035624_0_0_1"/>
<reference evidence="2" key="2">
    <citation type="submission" date="2015-01" db="EMBL/GenBank/DDBJ databases">
        <title>Evolutionary Origins and Diversification of the Mycorrhizal Mutualists.</title>
        <authorList>
            <consortium name="DOE Joint Genome Institute"/>
            <consortium name="Mycorrhizal Genomics Consortium"/>
            <person name="Kohler A."/>
            <person name="Kuo A."/>
            <person name="Nagy L.G."/>
            <person name="Floudas D."/>
            <person name="Copeland A."/>
            <person name="Barry K.W."/>
            <person name="Cichocki N."/>
            <person name="Veneault-Fourrey C."/>
            <person name="LaButti K."/>
            <person name="Lindquist E.A."/>
            <person name="Lipzen A."/>
            <person name="Lundell T."/>
            <person name="Morin E."/>
            <person name="Murat C."/>
            <person name="Riley R."/>
            <person name="Ohm R."/>
            <person name="Sun H."/>
            <person name="Tunlid A."/>
            <person name="Henrissat B."/>
            <person name="Grigoriev I.V."/>
            <person name="Hibbett D.S."/>
            <person name="Martin F."/>
        </authorList>
    </citation>
    <scope>NUCLEOTIDE SEQUENCE [LARGE SCALE GENOMIC DNA]</scope>
    <source>
        <strain evidence="2">h7</strain>
    </source>
</reference>